<gene>
    <name evidence="1" type="ORF">C8E97_1345</name>
</gene>
<dbReference type="Pfam" id="PF10824">
    <property type="entry name" value="T7SS_ESX_EspC"/>
    <property type="match status" value="1"/>
</dbReference>
<dbReference type="EMBL" id="RBXO01000001">
    <property type="protein sequence ID" value="RKT52807.1"/>
    <property type="molecule type" value="Genomic_DNA"/>
</dbReference>
<comment type="caution">
    <text evidence="1">The sequence shown here is derived from an EMBL/GenBank/DDBJ whole genome shotgun (WGS) entry which is preliminary data.</text>
</comment>
<proteinExistence type="predicted"/>
<evidence type="ECO:0000313" key="2">
    <source>
        <dbReference type="Proteomes" id="UP000282084"/>
    </source>
</evidence>
<dbReference type="InterPro" id="IPR022536">
    <property type="entry name" value="EspC"/>
</dbReference>
<dbReference type="Proteomes" id="UP000282084">
    <property type="component" value="Unassembled WGS sequence"/>
</dbReference>
<evidence type="ECO:0000313" key="1">
    <source>
        <dbReference type="EMBL" id="RKT52807.1"/>
    </source>
</evidence>
<sequence length="101" mass="10980">MAFEVVPAEIREHAEQVQEQGDVLAQALDAARQVSMPSDAYGVLCQPFTFLLDPLEKWGVDALSQAASALDSMAESLKATAEVYEQVEGDNVDRLDRLGRG</sequence>
<dbReference type="GO" id="GO:0009306">
    <property type="term" value="P:protein secretion"/>
    <property type="evidence" value="ECO:0007669"/>
    <property type="project" value="InterPro"/>
</dbReference>
<protein>
    <submittedName>
        <fullName evidence="1">Excreted virulence factor EspC (Type VII ESX diderm)</fullName>
    </submittedName>
</protein>
<keyword evidence="2" id="KW-1185">Reference proteome</keyword>
<name>A0A495VVS0_9PSEU</name>
<dbReference type="AlphaFoldDB" id="A0A495VVS0"/>
<dbReference type="OrthoDB" id="3697448at2"/>
<organism evidence="1 2">
    <name type="scientific">Saccharothrix australiensis</name>
    <dbReference type="NCBI Taxonomy" id="2072"/>
    <lineage>
        <taxon>Bacteria</taxon>
        <taxon>Bacillati</taxon>
        <taxon>Actinomycetota</taxon>
        <taxon>Actinomycetes</taxon>
        <taxon>Pseudonocardiales</taxon>
        <taxon>Pseudonocardiaceae</taxon>
        <taxon>Saccharothrix</taxon>
    </lineage>
</organism>
<reference evidence="1 2" key="1">
    <citation type="submission" date="2018-10" db="EMBL/GenBank/DDBJ databases">
        <title>Sequencing the genomes of 1000 actinobacteria strains.</title>
        <authorList>
            <person name="Klenk H.-P."/>
        </authorList>
    </citation>
    <scope>NUCLEOTIDE SEQUENCE [LARGE SCALE GENOMIC DNA]</scope>
    <source>
        <strain evidence="1 2">DSM 43800</strain>
    </source>
</reference>
<accession>A0A495VVS0</accession>